<dbReference type="AlphaFoldDB" id="A0A0N4WY65"/>
<dbReference type="InterPro" id="IPR016186">
    <property type="entry name" value="C-type_lectin-like/link_sf"/>
</dbReference>
<dbReference type="OrthoDB" id="5868435at2759"/>
<sequence>HSACSNSVILAITGTVIPVAHSYSAWIGLRQKNWPKDKKWTWTDGTPVDYLNWAPGEPNDYENSEHCVQVLFYSYQRWNHHSKVIFPREQEFG</sequence>
<keyword evidence="4" id="KW-1185">Reference proteome</keyword>
<dbReference type="WBParaSite" id="HPLM_0001679801-mRNA-1">
    <property type="protein sequence ID" value="HPLM_0001679801-mRNA-1"/>
    <property type="gene ID" value="HPLM_0001679801"/>
</dbReference>
<gene>
    <name evidence="3" type="ORF">HPLM_LOCUS16790</name>
</gene>
<accession>A0A0N4WY65</accession>
<protein>
    <submittedName>
        <fullName evidence="5">C-type lectin domain-containing protein</fullName>
    </submittedName>
</protein>
<reference evidence="3 4" key="2">
    <citation type="submission" date="2018-11" db="EMBL/GenBank/DDBJ databases">
        <authorList>
            <consortium name="Pathogen Informatics"/>
        </authorList>
    </citation>
    <scope>NUCLEOTIDE SEQUENCE [LARGE SCALE GENOMIC DNA]</scope>
    <source>
        <strain evidence="3 4">MHpl1</strain>
    </source>
</reference>
<dbReference type="EMBL" id="UZAF01019589">
    <property type="protein sequence ID" value="VDO61708.1"/>
    <property type="molecule type" value="Genomic_DNA"/>
</dbReference>
<feature type="domain" description="C-type lectin" evidence="2">
    <location>
        <begin position="26"/>
        <end position="79"/>
    </location>
</feature>
<evidence type="ECO:0000313" key="3">
    <source>
        <dbReference type="EMBL" id="VDO61708.1"/>
    </source>
</evidence>
<dbReference type="Pfam" id="PF00059">
    <property type="entry name" value="Lectin_C"/>
    <property type="match status" value="1"/>
</dbReference>
<evidence type="ECO:0000259" key="2">
    <source>
        <dbReference type="PROSITE" id="PS50041"/>
    </source>
</evidence>
<reference evidence="5" key="1">
    <citation type="submission" date="2017-02" db="UniProtKB">
        <authorList>
            <consortium name="WormBaseParasite"/>
        </authorList>
    </citation>
    <scope>IDENTIFICATION</scope>
</reference>
<dbReference type="SUPFAM" id="SSF56436">
    <property type="entry name" value="C-type lectin-like"/>
    <property type="match status" value="1"/>
</dbReference>
<dbReference type="PANTHER" id="PTHR22803">
    <property type="entry name" value="MANNOSE, PHOSPHOLIPASE, LECTIN RECEPTOR RELATED"/>
    <property type="match status" value="1"/>
</dbReference>
<dbReference type="STRING" id="6290.A0A0N4WY65"/>
<name>A0A0N4WY65_HAEPC</name>
<organism evidence="5">
    <name type="scientific">Haemonchus placei</name>
    <name type="common">Barber's pole worm</name>
    <dbReference type="NCBI Taxonomy" id="6290"/>
    <lineage>
        <taxon>Eukaryota</taxon>
        <taxon>Metazoa</taxon>
        <taxon>Ecdysozoa</taxon>
        <taxon>Nematoda</taxon>
        <taxon>Chromadorea</taxon>
        <taxon>Rhabditida</taxon>
        <taxon>Rhabditina</taxon>
        <taxon>Rhabditomorpha</taxon>
        <taxon>Strongyloidea</taxon>
        <taxon>Trichostrongylidae</taxon>
        <taxon>Haemonchus</taxon>
    </lineage>
</organism>
<proteinExistence type="predicted"/>
<dbReference type="Gene3D" id="3.10.100.10">
    <property type="entry name" value="Mannose-Binding Protein A, subunit A"/>
    <property type="match status" value="1"/>
</dbReference>
<dbReference type="PROSITE" id="PS50041">
    <property type="entry name" value="C_TYPE_LECTIN_2"/>
    <property type="match status" value="1"/>
</dbReference>
<dbReference type="InterPro" id="IPR001304">
    <property type="entry name" value="C-type_lectin-like"/>
</dbReference>
<keyword evidence="1" id="KW-0472">Membrane</keyword>
<evidence type="ECO:0000313" key="4">
    <source>
        <dbReference type="Proteomes" id="UP000268014"/>
    </source>
</evidence>
<dbReference type="InterPro" id="IPR050111">
    <property type="entry name" value="C-type_lectin/snaclec_domain"/>
</dbReference>
<feature type="transmembrane region" description="Helical" evidence="1">
    <location>
        <begin position="6"/>
        <end position="29"/>
    </location>
</feature>
<keyword evidence="1" id="KW-1133">Transmembrane helix</keyword>
<dbReference type="Proteomes" id="UP000268014">
    <property type="component" value="Unassembled WGS sequence"/>
</dbReference>
<keyword evidence="1" id="KW-0812">Transmembrane</keyword>
<dbReference type="InterPro" id="IPR016187">
    <property type="entry name" value="CTDL_fold"/>
</dbReference>
<evidence type="ECO:0000256" key="1">
    <source>
        <dbReference type="SAM" id="Phobius"/>
    </source>
</evidence>
<evidence type="ECO:0000313" key="5">
    <source>
        <dbReference type="WBParaSite" id="HPLM_0001679801-mRNA-1"/>
    </source>
</evidence>